<dbReference type="Pfam" id="PF04284">
    <property type="entry name" value="DUF441"/>
    <property type="match status" value="1"/>
</dbReference>
<gene>
    <name evidence="1" type="ORF">JCM9140_4068</name>
</gene>
<dbReference type="AlphaFoldDB" id="W4Q773"/>
<protein>
    <submittedName>
        <fullName evidence="1">Uncharacterized protein</fullName>
    </submittedName>
</protein>
<dbReference type="Proteomes" id="UP000018890">
    <property type="component" value="Unassembled WGS sequence"/>
</dbReference>
<dbReference type="STRING" id="1236970.JCM9140_4068"/>
<accession>W4Q773</accession>
<proteinExistence type="predicted"/>
<dbReference type="RefSeq" id="WP_034749824.1">
    <property type="nucleotide sequence ID" value="NZ_BAUT01000071.1"/>
</dbReference>
<evidence type="ECO:0000313" key="2">
    <source>
        <dbReference type="Proteomes" id="UP000018890"/>
    </source>
</evidence>
<sequence length="68" mass="7616">MFSQASVFMLILLLVAVVAKNQSLIVAVTLLLVVKWVGLGDKLFPIFQQKGIRTRSLKIHINKSFGIY</sequence>
<dbReference type="EMBL" id="BAUT01000071">
    <property type="protein sequence ID" value="GAE27901.1"/>
    <property type="molecule type" value="Genomic_DNA"/>
</dbReference>
<name>W4Q773_9BACI</name>
<comment type="caution">
    <text evidence="1">The sequence shown here is derived from an EMBL/GenBank/DDBJ whole genome shotgun (WGS) entry which is preliminary data.</text>
</comment>
<dbReference type="InterPro" id="IPR007382">
    <property type="entry name" value="UPF0756_TM"/>
</dbReference>
<reference evidence="1" key="1">
    <citation type="journal article" date="2014" name="Genome Announc.">
        <title>Draft Genome Sequences of Three Alkaliphilic Bacillus Strains, Bacillus wakoensis JCM 9140T, Bacillus akibai JCM 9157T, and Bacillus hemicellulosilyticus JCM 9152T.</title>
        <authorList>
            <person name="Yuki M."/>
            <person name="Oshima K."/>
            <person name="Suda W."/>
            <person name="Oshida Y."/>
            <person name="Kitamura K."/>
            <person name="Iida T."/>
            <person name="Hattori M."/>
            <person name="Ohkuma M."/>
        </authorList>
    </citation>
    <scope>NUCLEOTIDE SEQUENCE [LARGE SCALE GENOMIC DNA]</scope>
    <source>
        <strain evidence="1">JCM 9140</strain>
    </source>
</reference>
<organism evidence="1 2">
    <name type="scientific">Halalkalibacter wakoensis JCM 9140</name>
    <dbReference type="NCBI Taxonomy" id="1236970"/>
    <lineage>
        <taxon>Bacteria</taxon>
        <taxon>Bacillati</taxon>
        <taxon>Bacillota</taxon>
        <taxon>Bacilli</taxon>
        <taxon>Bacillales</taxon>
        <taxon>Bacillaceae</taxon>
        <taxon>Halalkalibacter</taxon>
    </lineage>
</organism>
<keyword evidence="2" id="KW-1185">Reference proteome</keyword>
<evidence type="ECO:0000313" key="1">
    <source>
        <dbReference type="EMBL" id="GAE27901.1"/>
    </source>
</evidence>